<dbReference type="InterPro" id="IPR013763">
    <property type="entry name" value="Cyclin-like_dom"/>
</dbReference>
<dbReference type="Proteomes" id="UP000256645">
    <property type="component" value="Unassembled WGS sequence"/>
</dbReference>
<feature type="region of interest" description="Disordered" evidence="11">
    <location>
        <begin position="653"/>
        <end position="752"/>
    </location>
</feature>
<evidence type="ECO:0000256" key="4">
    <source>
        <dbReference type="ARBA" id="ARBA00022771"/>
    </source>
</evidence>
<feature type="domain" description="Cyclin-like" evidence="12">
    <location>
        <begin position="127"/>
        <end position="209"/>
    </location>
</feature>
<dbReference type="GO" id="GO:0097550">
    <property type="term" value="C:transcription preinitiation complex"/>
    <property type="evidence" value="ECO:0007669"/>
    <property type="project" value="TreeGrafter"/>
</dbReference>
<comment type="caution">
    <text evidence="13">The sequence shown here is derived from an EMBL/GenBank/DDBJ whole genome shotgun (WGS) entry which is preliminary data.</text>
</comment>
<keyword evidence="4" id="KW-0863">Zinc-finger</keyword>
<evidence type="ECO:0000256" key="1">
    <source>
        <dbReference type="ARBA" id="ARBA00004123"/>
    </source>
</evidence>
<protein>
    <recommendedName>
        <fullName evidence="10">B-related factor 1</fullName>
    </recommendedName>
</protein>
<evidence type="ECO:0000256" key="3">
    <source>
        <dbReference type="ARBA" id="ARBA00022723"/>
    </source>
</evidence>
<evidence type="ECO:0000256" key="2">
    <source>
        <dbReference type="ARBA" id="ARBA00010857"/>
    </source>
</evidence>
<dbReference type="GO" id="GO:0070897">
    <property type="term" value="P:transcription preinitiation complex assembly"/>
    <property type="evidence" value="ECO:0007669"/>
    <property type="project" value="InterPro"/>
</dbReference>
<dbReference type="GO" id="GO:0000995">
    <property type="term" value="F:RNA polymerase III general transcription initiation factor activity"/>
    <property type="evidence" value="ECO:0007669"/>
    <property type="project" value="TreeGrafter"/>
</dbReference>
<evidence type="ECO:0000259" key="12">
    <source>
        <dbReference type="SMART" id="SM00385"/>
    </source>
</evidence>
<dbReference type="InterPro" id="IPR013150">
    <property type="entry name" value="TFIIB_cyclin"/>
</dbReference>
<dbReference type="Pfam" id="PF00382">
    <property type="entry name" value="TFIIB"/>
    <property type="match status" value="2"/>
</dbReference>
<dbReference type="CDD" id="cd20554">
    <property type="entry name" value="CYCLIN_TFIIIB90_rpt2"/>
    <property type="match status" value="1"/>
</dbReference>
<dbReference type="FunFam" id="1.10.472.10:FF:000007">
    <property type="entry name" value="Transcription factor IIIB 90 kDa subunit"/>
    <property type="match status" value="1"/>
</dbReference>
<keyword evidence="5" id="KW-0862">Zinc</keyword>
<keyword evidence="9" id="KW-0539">Nucleus</keyword>
<feature type="domain" description="Cyclin-like" evidence="12">
    <location>
        <begin position="225"/>
        <end position="309"/>
    </location>
</feature>
<reference evidence="13 14" key="1">
    <citation type="journal article" date="2018" name="IMA Fungus">
        <title>IMA Genome-F 9: Draft genome sequence of Annulohypoxylon stygium, Aspergillus mulundensis, Berkeleyomyces basicola (syn. Thielaviopsis basicola), Ceratocystis smalleyi, two Cercospora beticola strains, Coleophoma cylindrospora, Fusarium fracticaudum, Phialophora cf. hyalina, and Morchella septimelata.</title>
        <authorList>
            <person name="Wingfield B.D."/>
            <person name="Bills G.F."/>
            <person name="Dong Y."/>
            <person name="Huang W."/>
            <person name="Nel W.J."/>
            <person name="Swalarsk-Parry B.S."/>
            <person name="Vaghefi N."/>
            <person name="Wilken P.M."/>
            <person name="An Z."/>
            <person name="de Beer Z.W."/>
            <person name="De Vos L."/>
            <person name="Chen L."/>
            <person name="Duong T.A."/>
            <person name="Gao Y."/>
            <person name="Hammerbacher A."/>
            <person name="Kikkert J.R."/>
            <person name="Li Y."/>
            <person name="Li H."/>
            <person name="Li K."/>
            <person name="Li Q."/>
            <person name="Liu X."/>
            <person name="Ma X."/>
            <person name="Naidoo K."/>
            <person name="Pethybridge S.J."/>
            <person name="Sun J."/>
            <person name="Steenkamp E.T."/>
            <person name="van der Nest M.A."/>
            <person name="van Wyk S."/>
            <person name="Wingfield M.J."/>
            <person name="Xiong C."/>
            <person name="Yue Q."/>
            <person name="Zhang X."/>
        </authorList>
    </citation>
    <scope>NUCLEOTIDE SEQUENCE [LARGE SCALE GENOMIC DNA]</scope>
    <source>
        <strain evidence="13 14">BP6252</strain>
    </source>
</reference>
<evidence type="ECO:0000313" key="14">
    <source>
        <dbReference type="Proteomes" id="UP000256645"/>
    </source>
</evidence>
<feature type="compositionally biased region" description="Acidic residues" evidence="11">
    <location>
        <begin position="711"/>
        <end position="752"/>
    </location>
</feature>
<dbReference type="PANTHER" id="PTHR11618:SF4">
    <property type="entry name" value="TRANSCRIPTION FACTOR IIIB 90 KDA SUBUNIT"/>
    <property type="match status" value="1"/>
</dbReference>
<feature type="compositionally biased region" description="Pro residues" evidence="11">
    <location>
        <begin position="1"/>
        <end position="13"/>
    </location>
</feature>
<evidence type="ECO:0000256" key="7">
    <source>
        <dbReference type="ARBA" id="ARBA00023159"/>
    </source>
</evidence>
<dbReference type="InterPro" id="IPR011665">
    <property type="entry name" value="BRF1_TBP-bd_dom"/>
</dbReference>
<dbReference type="AlphaFoldDB" id="A0A3D8STZ5"/>
<dbReference type="STRING" id="1849047.A0A3D8STZ5"/>
<sequence>MPPRPKPAAPRKPNPLKNMRPIVNAPPVIRGGQKAAVVKPKARLCPNKHCETPKIEDGICHNCGTVVDDSNIVSEVQFGESSSGAAVVQGSFVSADQGAAKSLGPAFRRAGGNAGESKEATIRQGKHEIQNMGSQMEIPEPIVTSAVQIFKVCAMHNFIQGRRLDMVGAVCLYSACRKEKPCKVMLIDFADRLQVNVFKLGHCFKALHKTISFAADGIMPIIPEDLIFRFAARLEFGDMTEKVATDAIRMVQRMSLDWMVMGRRPSGVCGACLILAARMNNFRRTVTEVVYIVKVTTNTIQKRLEEFKLTPSSALTVDEFINNEFLESAHDPPSFYQKSEEFLKNKKSKKRKRGVPAEDEDAEEDNTDGSNKRQRDANGGLVSPPPTQPSEVRKDADGFSIPNPPQRVESVEPGTSIPTELQGGLLPSREGSDEAPERSLDSNIPIDPALLNEVEELASITEDQLAKEYGDVALDEEAVENNREPSSSSGKSLQVPEAWLHDENELENQISEMINDPNTKEHAAEYARAAKKVTTHMLMVSSKPVNMDVHIGEDEFADDPEVKNCLLAPEEVAKKEKIWVNENKVWLREQQKKLLDKKRAELDPPKATRRRKKKPRIGEGASVAESPAEAAKNMVKMRTWSKKINYDAINSMFKNKVGPGSAATSQVTSRAPSMASDSREGSAAPTVSEQAEDDEVEPAVEPGKRHIPNEFGDDEIEEDEEYEEDPEQGDIDPFADQDPDDNFGVDEYEDYE</sequence>
<evidence type="ECO:0000256" key="5">
    <source>
        <dbReference type="ARBA" id="ARBA00022833"/>
    </source>
</evidence>
<feature type="compositionally biased region" description="Basic residues" evidence="11">
    <location>
        <begin position="345"/>
        <end position="354"/>
    </location>
</feature>
<dbReference type="InterPro" id="IPR000812">
    <property type="entry name" value="TFIIB"/>
</dbReference>
<dbReference type="PRINTS" id="PR00685">
    <property type="entry name" value="TIFACTORIIB"/>
</dbReference>
<dbReference type="Gene3D" id="1.20.5.650">
    <property type="entry name" value="Single helix bin"/>
    <property type="match status" value="1"/>
</dbReference>
<evidence type="ECO:0000256" key="10">
    <source>
        <dbReference type="ARBA" id="ARBA00031009"/>
    </source>
</evidence>
<keyword evidence="3" id="KW-0479">Metal-binding</keyword>
<feature type="compositionally biased region" description="Acidic residues" evidence="11">
    <location>
        <begin position="357"/>
        <end position="367"/>
    </location>
</feature>
<dbReference type="InterPro" id="IPR036915">
    <property type="entry name" value="Cyclin-like_sf"/>
</dbReference>
<dbReference type="SMART" id="SM00385">
    <property type="entry name" value="CYCLIN"/>
    <property type="match status" value="2"/>
</dbReference>
<keyword evidence="14" id="KW-1185">Reference proteome</keyword>
<dbReference type="GO" id="GO:0017025">
    <property type="term" value="F:TBP-class protein binding"/>
    <property type="evidence" value="ECO:0007669"/>
    <property type="project" value="InterPro"/>
</dbReference>
<dbReference type="OrthoDB" id="511529at2759"/>
<keyword evidence="8" id="KW-0804">Transcription</keyword>
<dbReference type="GO" id="GO:0006384">
    <property type="term" value="P:transcription initiation at RNA polymerase III promoter"/>
    <property type="evidence" value="ECO:0007669"/>
    <property type="project" value="UniProtKB-ARBA"/>
</dbReference>
<keyword evidence="6" id="KW-0805">Transcription regulation</keyword>
<dbReference type="GO" id="GO:0000126">
    <property type="term" value="C:transcription factor TFIIIB complex"/>
    <property type="evidence" value="ECO:0007669"/>
    <property type="project" value="UniProtKB-ARBA"/>
</dbReference>
<dbReference type="FunFam" id="1.10.472.10:FF:000002">
    <property type="entry name" value="Transcription factor IIIB 90 kDa subunit"/>
    <property type="match status" value="1"/>
</dbReference>
<evidence type="ECO:0000313" key="13">
    <source>
        <dbReference type="EMBL" id="RDW89238.1"/>
    </source>
</evidence>
<keyword evidence="7" id="KW-0010">Activator</keyword>
<comment type="similarity">
    <text evidence="2">Belongs to the TFIIB family.</text>
</comment>
<dbReference type="SUPFAM" id="SSF47954">
    <property type="entry name" value="Cyclin-like"/>
    <property type="match status" value="2"/>
</dbReference>
<accession>A0A3D8STZ5</accession>
<dbReference type="EMBL" id="PDLM01000001">
    <property type="protein sequence ID" value="RDW89238.1"/>
    <property type="molecule type" value="Genomic_DNA"/>
</dbReference>
<gene>
    <name evidence="13" type="ORF">BP6252_01270</name>
</gene>
<evidence type="ECO:0000256" key="6">
    <source>
        <dbReference type="ARBA" id="ARBA00023015"/>
    </source>
</evidence>
<feature type="region of interest" description="Disordered" evidence="11">
    <location>
        <begin position="468"/>
        <end position="494"/>
    </location>
</feature>
<feature type="compositionally biased region" description="Basic and acidic residues" evidence="11">
    <location>
        <begin position="597"/>
        <end position="606"/>
    </location>
</feature>
<evidence type="ECO:0000256" key="9">
    <source>
        <dbReference type="ARBA" id="ARBA00023242"/>
    </source>
</evidence>
<dbReference type="GO" id="GO:0001006">
    <property type="term" value="F:RNA polymerase III type 3 promoter sequence-specific DNA binding"/>
    <property type="evidence" value="ECO:0007669"/>
    <property type="project" value="TreeGrafter"/>
</dbReference>
<dbReference type="GO" id="GO:0005634">
    <property type="term" value="C:nucleus"/>
    <property type="evidence" value="ECO:0007669"/>
    <property type="project" value="UniProtKB-SubCell"/>
</dbReference>
<feature type="region of interest" description="Disordered" evidence="11">
    <location>
        <begin position="597"/>
        <end position="632"/>
    </location>
</feature>
<feature type="compositionally biased region" description="Polar residues" evidence="11">
    <location>
        <begin position="662"/>
        <end position="671"/>
    </location>
</feature>
<feature type="region of interest" description="Disordered" evidence="11">
    <location>
        <begin position="341"/>
        <end position="444"/>
    </location>
</feature>
<proteinExistence type="inferred from homology"/>
<evidence type="ECO:0000256" key="11">
    <source>
        <dbReference type="SAM" id="MobiDB-lite"/>
    </source>
</evidence>
<comment type="subcellular location">
    <subcellularLocation>
        <location evidence="1">Nucleus</location>
    </subcellularLocation>
</comment>
<dbReference type="PANTHER" id="PTHR11618">
    <property type="entry name" value="TRANSCRIPTION INITIATION FACTOR IIB-RELATED"/>
    <property type="match status" value="1"/>
</dbReference>
<name>A0A3D8STZ5_9HELO</name>
<organism evidence="13 14">
    <name type="scientific">Coleophoma cylindrospora</name>
    <dbReference type="NCBI Taxonomy" id="1849047"/>
    <lineage>
        <taxon>Eukaryota</taxon>
        <taxon>Fungi</taxon>
        <taxon>Dikarya</taxon>
        <taxon>Ascomycota</taxon>
        <taxon>Pezizomycotina</taxon>
        <taxon>Leotiomycetes</taxon>
        <taxon>Helotiales</taxon>
        <taxon>Dermateaceae</taxon>
        <taxon>Coleophoma</taxon>
    </lineage>
</organism>
<dbReference type="Gene3D" id="1.10.472.10">
    <property type="entry name" value="Cyclin-like"/>
    <property type="match status" value="2"/>
</dbReference>
<evidence type="ECO:0000256" key="8">
    <source>
        <dbReference type="ARBA" id="ARBA00023163"/>
    </source>
</evidence>
<dbReference type="GO" id="GO:0008270">
    <property type="term" value="F:zinc ion binding"/>
    <property type="evidence" value="ECO:0007669"/>
    <property type="project" value="UniProtKB-KW"/>
</dbReference>
<feature type="region of interest" description="Disordered" evidence="11">
    <location>
        <begin position="1"/>
        <end position="26"/>
    </location>
</feature>
<feature type="compositionally biased region" description="Basic and acidic residues" evidence="11">
    <location>
        <begin position="430"/>
        <end position="440"/>
    </location>
</feature>
<dbReference type="Pfam" id="PF07741">
    <property type="entry name" value="BRF1"/>
    <property type="match status" value="1"/>
</dbReference>